<comment type="caution">
    <text evidence="5">The sequence shown here is derived from an EMBL/GenBank/DDBJ whole genome shotgun (WGS) entry which is preliminary data.</text>
</comment>
<dbReference type="RefSeq" id="WP_148812490.1">
    <property type="nucleotide sequence ID" value="NZ_VSZI01000001.1"/>
</dbReference>
<dbReference type="InterPro" id="IPR000330">
    <property type="entry name" value="SNF2_N"/>
</dbReference>
<dbReference type="PANTHER" id="PTHR45629">
    <property type="entry name" value="SNF2/RAD54 FAMILY MEMBER"/>
    <property type="match status" value="1"/>
</dbReference>
<dbReference type="Pfam" id="PF00176">
    <property type="entry name" value="SNF2-rel_dom"/>
    <property type="match status" value="1"/>
</dbReference>
<dbReference type="GO" id="GO:0016787">
    <property type="term" value="F:hydrolase activity"/>
    <property type="evidence" value="ECO:0007669"/>
    <property type="project" value="UniProtKB-KW"/>
</dbReference>
<dbReference type="InterPro" id="IPR014001">
    <property type="entry name" value="Helicase_ATP-bd"/>
</dbReference>
<proteinExistence type="predicted"/>
<feature type="domain" description="Helicase ATP-binding" evidence="3">
    <location>
        <begin position="564"/>
        <end position="734"/>
    </location>
</feature>
<name>A0A5D4FVV2_9CORY</name>
<dbReference type="InterPro" id="IPR027417">
    <property type="entry name" value="P-loop_NTPase"/>
</dbReference>
<dbReference type="SMART" id="SM00490">
    <property type="entry name" value="HELICc"/>
    <property type="match status" value="1"/>
</dbReference>
<keyword evidence="5" id="KW-0067">ATP-binding</keyword>
<organism evidence="5 6">
    <name type="scientific">Corynebacterium urealyticum</name>
    <dbReference type="NCBI Taxonomy" id="43771"/>
    <lineage>
        <taxon>Bacteria</taxon>
        <taxon>Bacillati</taxon>
        <taxon>Actinomycetota</taxon>
        <taxon>Actinomycetes</taxon>
        <taxon>Mycobacteriales</taxon>
        <taxon>Corynebacteriaceae</taxon>
        <taxon>Corynebacterium</taxon>
    </lineage>
</organism>
<dbReference type="InterPro" id="IPR049730">
    <property type="entry name" value="SNF2/RAD54-like_C"/>
</dbReference>
<dbReference type="SUPFAM" id="SSF52540">
    <property type="entry name" value="P-loop containing nucleoside triphosphate hydrolases"/>
    <property type="match status" value="2"/>
</dbReference>
<dbReference type="InterPro" id="IPR050496">
    <property type="entry name" value="SNF2_RAD54_helicase_repair"/>
</dbReference>
<evidence type="ECO:0000313" key="6">
    <source>
        <dbReference type="Proteomes" id="UP000324726"/>
    </source>
</evidence>
<gene>
    <name evidence="5" type="ORF">FYJ87_06565</name>
</gene>
<dbReference type="InterPro" id="IPR022138">
    <property type="entry name" value="DUF3670"/>
</dbReference>
<feature type="domain" description="Helicase C-terminal" evidence="4">
    <location>
        <begin position="860"/>
        <end position="1019"/>
    </location>
</feature>
<feature type="compositionally biased region" description="Basic and acidic residues" evidence="2">
    <location>
        <begin position="264"/>
        <end position="277"/>
    </location>
</feature>
<accession>A0A5D4FVV2</accession>
<dbReference type="EMBL" id="VSZI01000001">
    <property type="protein sequence ID" value="TYR20596.1"/>
    <property type="molecule type" value="Genomic_DNA"/>
</dbReference>
<evidence type="ECO:0000256" key="2">
    <source>
        <dbReference type="SAM" id="MobiDB-lite"/>
    </source>
</evidence>
<reference evidence="5 6" key="1">
    <citation type="submission" date="2019-08" db="EMBL/GenBank/DDBJ databases">
        <title>Draft genome of C. urealyticum strain VH4248.</title>
        <authorList>
            <person name="Navas J."/>
        </authorList>
    </citation>
    <scope>NUCLEOTIDE SEQUENCE [LARGE SCALE GENOMIC DNA]</scope>
    <source>
        <strain evidence="5 6">VH4248</strain>
    </source>
</reference>
<dbReference type="PANTHER" id="PTHR45629:SF7">
    <property type="entry name" value="DNA EXCISION REPAIR PROTEIN ERCC-6-RELATED"/>
    <property type="match status" value="1"/>
</dbReference>
<keyword evidence="5" id="KW-0547">Nucleotide-binding</keyword>
<dbReference type="Gene3D" id="3.40.50.300">
    <property type="entry name" value="P-loop containing nucleotide triphosphate hydrolases"/>
    <property type="match status" value="1"/>
</dbReference>
<dbReference type="Proteomes" id="UP000324726">
    <property type="component" value="Unassembled WGS sequence"/>
</dbReference>
<feature type="region of interest" description="Disordered" evidence="2">
    <location>
        <begin position="253"/>
        <end position="282"/>
    </location>
</feature>
<evidence type="ECO:0000259" key="4">
    <source>
        <dbReference type="PROSITE" id="PS51194"/>
    </source>
</evidence>
<keyword evidence="1" id="KW-0378">Hydrolase</keyword>
<evidence type="ECO:0000313" key="5">
    <source>
        <dbReference type="EMBL" id="TYR20596.1"/>
    </source>
</evidence>
<dbReference type="GO" id="GO:0015616">
    <property type="term" value="F:DNA translocase activity"/>
    <property type="evidence" value="ECO:0007669"/>
    <property type="project" value="TreeGrafter"/>
</dbReference>
<evidence type="ECO:0000259" key="3">
    <source>
        <dbReference type="PROSITE" id="PS51192"/>
    </source>
</evidence>
<dbReference type="GO" id="GO:0005524">
    <property type="term" value="F:ATP binding"/>
    <property type="evidence" value="ECO:0007669"/>
    <property type="project" value="InterPro"/>
</dbReference>
<feature type="region of interest" description="Disordered" evidence="2">
    <location>
        <begin position="1035"/>
        <end position="1059"/>
    </location>
</feature>
<feature type="compositionally biased region" description="Low complexity" evidence="2">
    <location>
        <begin position="1035"/>
        <end position="1045"/>
    </location>
</feature>
<sequence>MGSAFLLHALVPAGGGVQLWAEKVAGRQIVMRAEDIPDGQWPAELRAVLAAKPLRSRGQVLVSTPSGKPTILAIPTAAWVPEQSIALMEQLRRIATDPEVREGLGPEVIFLIDLFEYVEATVKAGRVMVRMERQDQQWHPRFTLATAGEHSAVLNEFRAQLPGVLARNGNGDMVGDAADDWAHWMAVSLISDRAQPPDYEELHSPLVTDLLAGRATAKAGPATVSALNEWRSSARDAATQLVFRLTDPADARELGEPVASSSLAEDRSTANREREQDQAADDAAKQFTWRLEVGLSVDGAPAEPVNTTTTGNEQARKIQQRLHQAAKVWPRLGRHLGPVDRWATVGRWVPPEAAYTGDPALDRQLAFSVDLDDVADLLDTKASRLQEAGFPVMIPRAWAPKTTQVGATFQAVGSGPGSGKLGMDQLLDFEWNLSVDGTPVGESDKLELISSARQIVQVNGQFVFLDKSSLSKARGWLSALTDAAEKDAAELSEVTLAELLEAEATAEAHGGDDPDHNIRVDMDGWVRQLFDRENVVAPARQVELPATVLTELREHQRRGVNWLAWMAEHGLGAILADDMGLGKTLQVLALLAWEKENASEEGTGPEAMEPTLVVAPTSVLAAWQSEATRHIHGFSVLVDHGAGKVTDAEFPEHARQADLVVTSYGTVARNPERYQKIRWRRVVADEAQNIKNPATKQSQAVRGIPANHHIALTGTPVENRLSDLYALMDFANPGILGSAAAFQNRLAIPIERYQDVGATERLKRIVEPFILRRLKTDPAVGVALPEKREHVETVPLSAEQASLYQAYIAQVEEALEQGSASRRGLILASLVKIKQICNHPAHFAGDGSGILRGGKHRSPKIERIFELIGQAVAEGKKVLLFTQFPSFGRMLAPAIEAEYGMPVLQLDGSVSRSRRTELVAQFQRDTGPGVMLLSVRAGGTGITLTRASVVIHIDRWWNPAVEDQATDRAYRIGQERDVDVYKFVSAGTLDERIHEIITGKRDLAGAVVGEGEGWIASLSDEDLAELWQLRESSDVSAADATSVATKVPGADNQSEGGSR</sequence>
<dbReference type="SMART" id="SM00487">
    <property type="entry name" value="DEXDc"/>
    <property type="match status" value="1"/>
</dbReference>
<dbReference type="GO" id="GO:0004386">
    <property type="term" value="F:helicase activity"/>
    <property type="evidence" value="ECO:0007669"/>
    <property type="project" value="UniProtKB-KW"/>
</dbReference>
<dbReference type="Pfam" id="PF00271">
    <property type="entry name" value="Helicase_C"/>
    <property type="match status" value="1"/>
</dbReference>
<dbReference type="InterPro" id="IPR038718">
    <property type="entry name" value="SNF2-like_sf"/>
</dbReference>
<evidence type="ECO:0000256" key="1">
    <source>
        <dbReference type="ARBA" id="ARBA00022801"/>
    </source>
</evidence>
<dbReference type="AlphaFoldDB" id="A0A5D4FVV2"/>
<keyword evidence="5" id="KW-0347">Helicase</keyword>
<dbReference type="Gene3D" id="3.40.50.10810">
    <property type="entry name" value="Tandem AAA-ATPase domain"/>
    <property type="match status" value="1"/>
</dbReference>
<dbReference type="Pfam" id="PF12419">
    <property type="entry name" value="DUF3670"/>
    <property type="match status" value="1"/>
</dbReference>
<protein>
    <submittedName>
        <fullName evidence="5">DEAD/DEAH box helicase</fullName>
    </submittedName>
</protein>
<dbReference type="InterPro" id="IPR001650">
    <property type="entry name" value="Helicase_C-like"/>
</dbReference>
<dbReference type="PROSITE" id="PS51194">
    <property type="entry name" value="HELICASE_CTER"/>
    <property type="match status" value="1"/>
</dbReference>
<dbReference type="PROSITE" id="PS51192">
    <property type="entry name" value="HELICASE_ATP_BIND_1"/>
    <property type="match status" value="1"/>
</dbReference>
<dbReference type="CDD" id="cd18793">
    <property type="entry name" value="SF2_C_SNF"/>
    <property type="match status" value="1"/>
</dbReference>